<dbReference type="CDD" id="cd09725">
    <property type="entry name" value="Cas2_I_II_III"/>
    <property type="match status" value="1"/>
</dbReference>
<evidence type="ECO:0000313" key="10">
    <source>
        <dbReference type="EMBL" id="EFH93272.1"/>
    </source>
</evidence>
<dbReference type="HOGENOM" id="CLU_161124_0_1_9"/>
<dbReference type="Gene3D" id="3.30.70.240">
    <property type="match status" value="1"/>
</dbReference>
<dbReference type="NCBIfam" id="TIGR01573">
    <property type="entry name" value="cas2"/>
    <property type="match status" value="1"/>
</dbReference>
<evidence type="ECO:0000256" key="8">
    <source>
        <dbReference type="ARBA" id="ARBA00023118"/>
    </source>
</evidence>
<keyword evidence="6 9" id="KW-0378">Hydrolase</keyword>
<dbReference type="GO" id="GO:0051607">
    <property type="term" value="P:defense response to virus"/>
    <property type="evidence" value="ECO:0007669"/>
    <property type="project" value="UniProtKB-UniRule"/>
</dbReference>
<evidence type="ECO:0000256" key="5">
    <source>
        <dbReference type="ARBA" id="ARBA00022759"/>
    </source>
</evidence>
<dbReference type="PANTHER" id="PTHR34405">
    <property type="entry name" value="CRISPR-ASSOCIATED ENDORIBONUCLEASE CAS2"/>
    <property type="match status" value="1"/>
</dbReference>
<reference evidence="10" key="1">
    <citation type="submission" date="2010-05" db="EMBL/GenBank/DDBJ databases">
        <authorList>
            <person name="Muzny D."/>
            <person name="Qin X."/>
            <person name="Buhay C."/>
            <person name="Dugan-Rocha S."/>
            <person name="Ding Y."/>
            <person name="Chen G."/>
            <person name="Hawes A."/>
            <person name="Holder M."/>
            <person name="Jhangiani S."/>
            <person name="Johnson A."/>
            <person name="Khan Z."/>
            <person name="Li Z."/>
            <person name="Liu W."/>
            <person name="Liu X."/>
            <person name="Perez L."/>
            <person name="Shen H."/>
            <person name="Wang Q."/>
            <person name="Watt J."/>
            <person name="Xi L."/>
            <person name="Xin Y."/>
            <person name="Zhou J."/>
            <person name="Deng J."/>
            <person name="Jiang H."/>
            <person name="Liu Y."/>
            <person name="Qu J."/>
            <person name="Song X.-Z."/>
            <person name="Zhang L."/>
            <person name="Villasana D."/>
            <person name="Johnson A."/>
            <person name="Liu J."/>
            <person name="Liyanage D."/>
            <person name="Lorensuhewa L."/>
            <person name="Robinson T."/>
            <person name="Song A."/>
            <person name="Song B.-B."/>
            <person name="Dinh H."/>
            <person name="Thornton R."/>
            <person name="Coyle M."/>
            <person name="Francisco L."/>
            <person name="Jackson L."/>
            <person name="Javaid M."/>
            <person name="Korchina V."/>
            <person name="Kovar C."/>
            <person name="Mata R."/>
            <person name="Mathew T."/>
            <person name="Ngo R."/>
            <person name="Nguyen L."/>
            <person name="Nguyen N."/>
            <person name="Okwuonu G."/>
            <person name="Ongeri F."/>
            <person name="Pham C."/>
            <person name="Simmons D."/>
            <person name="Wilczek-Boney K."/>
            <person name="Hale W."/>
            <person name="Jakkamsetti A."/>
            <person name="Pham P."/>
            <person name="Ruth R."/>
            <person name="San Lucas F."/>
            <person name="Warren J."/>
            <person name="Zhang J."/>
            <person name="Zhao Z."/>
            <person name="Zhou C."/>
            <person name="Zhu D."/>
            <person name="Lee S."/>
            <person name="Bess C."/>
            <person name="Blankenburg K."/>
            <person name="Forbes L."/>
            <person name="Fu Q."/>
            <person name="Gubbala S."/>
            <person name="Hirani K."/>
            <person name="Jayaseelan J.C."/>
            <person name="Lara F."/>
            <person name="Munidasa M."/>
            <person name="Palculict T."/>
            <person name="Patil S."/>
            <person name="Pu L.-L."/>
            <person name="Saada N."/>
            <person name="Tang L."/>
            <person name="Weissenberger G."/>
            <person name="Zhu Y."/>
            <person name="Hemphill L."/>
            <person name="Shang Y."/>
            <person name="Youmans B."/>
            <person name="Ayvaz T."/>
            <person name="Ross M."/>
            <person name="Santibanez J."/>
            <person name="Aqrawi P."/>
            <person name="Gross S."/>
            <person name="Joshi V."/>
            <person name="Fowler G."/>
            <person name="Nazareth L."/>
            <person name="Reid J."/>
            <person name="Worley K."/>
            <person name="Petrosino J."/>
            <person name="Highlander S."/>
            <person name="Gibbs R."/>
        </authorList>
    </citation>
    <scope>NUCLEOTIDE SEQUENCE [LARGE SCALE GENOMIC DNA]</scope>
    <source>
        <strain evidence="10">ATCC 53516</strain>
    </source>
</reference>
<dbReference type="HAMAP" id="MF_01471">
    <property type="entry name" value="Cas2"/>
    <property type="match status" value="1"/>
</dbReference>
<sequence length="94" mass="11393">MVKMYIILVYDISNENNGQRRWNRVFKICKQYLNHIQNSVFEGEILESDLFKLKKKIQKEIDEKIDSVIIFKSRNERWLEKDILGTEIDDPQFI</sequence>
<dbReference type="GO" id="GO:0004521">
    <property type="term" value="F:RNA endonuclease activity"/>
    <property type="evidence" value="ECO:0007669"/>
    <property type="project" value="InterPro"/>
</dbReference>
<dbReference type="Proteomes" id="UP000004063">
    <property type="component" value="Chromosome"/>
</dbReference>
<comment type="subunit">
    <text evidence="9">Homodimer, forms a heterotetramer with a Cas1 homodimer.</text>
</comment>
<gene>
    <name evidence="9" type="primary">cas2</name>
    <name evidence="10" type="ORF">HMPREF0391_10930</name>
</gene>
<dbReference type="InterPro" id="IPR021127">
    <property type="entry name" value="CRISPR_associated_Cas2"/>
</dbReference>
<evidence type="ECO:0000256" key="4">
    <source>
        <dbReference type="ARBA" id="ARBA00022723"/>
    </source>
</evidence>
<dbReference type="Pfam" id="PF09827">
    <property type="entry name" value="CRISPR_Cas2"/>
    <property type="match status" value="1"/>
</dbReference>
<name>D6S8Z4_FINMA</name>
<keyword evidence="5 9" id="KW-0255">Endonuclease</keyword>
<dbReference type="AlphaFoldDB" id="D6S8Z4"/>
<evidence type="ECO:0000256" key="1">
    <source>
        <dbReference type="ARBA" id="ARBA00001946"/>
    </source>
</evidence>
<comment type="function">
    <text evidence="9">CRISPR (clustered regularly interspaced short palindromic repeat), is an adaptive immune system that provides protection against mobile genetic elements (viruses, transposable elements and conjugative plasmids). CRISPR clusters contain sequences complementary to antecedent mobile elements and target invading nucleic acids. CRISPR clusters are transcribed and processed into CRISPR RNA (crRNA). Functions as a ssRNA-specific endoribonuclease. Involved in the integration of spacer DNA into the CRISPR cassette.</text>
</comment>
<dbReference type="PANTHER" id="PTHR34405:SF1">
    <property type="entry name" value="CRISPR-ASSOCIATED ENDORIBONUCLEASE CAS2"/>
    <property type="match status" value="1"/>
</dbReference>
<comment type="similarity">
    <text evidence="2 9">Belongs to the CRISPR-associated endoribonuclease Cas2 protein family.</text>
</comment>
<accession>D6S8Z4</accession>
<dbReference type="SUPFAM" id="SSF143430">
    <property type="entry name" value="TTP0101/SSO1404-like"/>
    <property type="match status" value="1"/>
</dbReference>
<dbReference type="EC" id="3.1.-.-" evidence="9"/>
<comment type="cofactor">
    <cofactor evidence="1 9">
        <name>Mg(2+)</name>
        <dbReference type="ChEBI" id="CHEBI:18420"/>
    </cofactor>
</comment>
<evidence type="ECO:0000256" key="3">
    <source>
        <dbReference type="ARBA" id="ARBA00022722"/>
    </source>
</evidence>
<keyword evidence="3 9" id="KW-0540">Nuclease</keyword>
<organism evidence="10">
    <name type="scientific">Finegoldia magna ATCC 53516</name>
    <dbReference type="NCBI Taxonomy" id="525282"/>
    <lineage>
        <taxon>Bacteria</taxon>
        <taxon>Bacillati</taxon>
        <taxon>Bacillota</taxon>
        <taxon>Tissierellia</taxon>
        <taxon>Tissierellales</taxon>
        <taxon>Peptoniphilaceae</taxon>
        <taxon>Finegoldia</taxon>
    </lineage>
</organism>
<evidence type="ECO:0000256" key="6">
    <source>
        <dbReference type="ARBA" id="ARBA00022801"/>
    </source>
</evidence>
<dbReference type="InterPro" id="IPR019199">
    <property type="entry name" value="Virulence_VapD/CRISPR_Cas2"/>
</dbReference>
<proteinExistence type="inferred from homology"/>
<dbReference type="GO" id="GO:0016787">
    <property type="term" value="F:hydrolase activity"/>
    <property type="evidence" value="ECO:0007669"/>
    <property type="project" value="UniProtKB-KW"/>
</dbReference>
<comment type="caution">
    <text evidence="10">The sequence shown here is derived from an EMBL/GenBank/DDBJ whole genome shotgun (WGS) entry which is preliminary data.</text>
</comment>
<dbReference type="GO" id="GO:0043571">
    <property type="term" value="P:maintenance of CRISPR repeat elements"/>
    <property type="evidence" value="ECO:0007669"/>
    <property type="project" value="UniProtKB-UniRule"/>
</dbReference>
<dbReference type="GO" id="GO:0046872">
    <property type="term" value="F:metal ion binding"/>
    <property type="evidence" value="ECO:0007669"/>
    <property type="project" value="UniProtKB-UniRule"/>
</dbReference>
<dbReference type="eggNOG" id="COG1343">
    <property type="taxonomic scope" value="Bacteria"/>
</dbReference>
<feature type="binding site" evidence="9">
    <location>
        <position position="11"/>
    </location>
    <ligand>
        <name>Mg(2+)</name>
        <dbReference type="ChEBI" id="CHEBI:18420"/>
        <note>catalytic</note>
    </ligand>
</feature>
<dbReference type="EMBL" id="ACHM02000002">
    <property type="protein sequence ID" value="EFH93272.1"/>
    <property type="molecule type" value="Genomic_DNA"/>
</dbReference>
<evidence type="ECO:0000256" key="7">
    <source>
        <dbReference type="ARBA" id="ARBA00022842"/>
    </source>
</evidence>
<protein>
    <recommendedName>
        <fullName evidence="9">CRISPR-associated endoribonuclease Cas2</fullName>
        <ecNumber evidence="9">3.1.-.-</ecNumber>
    </recommendedName>
</protein>
<evidence type="ECO:0000256" key="2">
    <source>
        <dbReference type="ARBA" id="ARBA00009959"/>
    </source>
</evidence>
<keyword evidence="7 9" id="KW-0460">Magnesium</keyword>
<evidence type="ECO:0000256" key="9">
    <source>
        <dbReference type="HAMAP-Rule" id="MF_01471"/>
    </source>
</evidence>
<keyword evidence="8 9" id="KW-0051">Antiviral defense</keyword>
<dbReference type="STRING" id="525282.HMPREF0391_10930"/>
<keyword evidence="4 9" id="KW-0479">Metal-binding</keyword>